<comment type="caution">
    <text evidence="2">The sequence shown here is derived from an EMBL/GenBank/DDBJ whole genome shotgun (WGS) entry which is preliminary data.</text>
</comment>
<keyword evidence="2" id="KW-0238">DNA-binding</keyword>
<gene>
    <name evidence="2" type="ORF">JIN84_16575</name>
</gene>
<name>A0A934V8G4_9BACT</name>
<dbReference type="InterPro" id="IPR018640">
    <property type="entry name" value="DUF2063"/>
</dbReference>
<evidence type="ECO:0000313" key="3">
    <source>
        <dbReference type="Proteomes" id="UP000600139"/>
    </source>
</evidence>
<proteinExistence type="predicted"/>
<organism evidence="2 3">
    <name type="scientific">Luteolibacter yonseiensis</name>
    <dbReference type="NCBI Taxonomy" id="1144680"/>
    <lineage>
        <taxon>Bacteria</taxon>
        <taxon>Pseudomonadati</taxon>
        <taxon>Verrucomicrobiota</taxon>
        <taxon>Verrucomicrobiia</taxon>
        <taxon>Verrucomicrobiales</taxon>
        <taxon>Verrucomicrobiaceae</taxon>
        <taxon>Luteolibacter</taxon>
    </lineage>
</organism>
<dbReference type="EMBL" id="JAENIK010000012">
    <property type="protein sequence ID" value="MBK1817237.1"/>
    <property type="molecule type" value="Genomic_DNA"/>
</dbReference>
<dbReference type="Proteomes" id="UP000600139">
    <property type="component" value="Unassembled WGS sequence"/>
</dbReference>
<dbReference type="InterPro" id="IPR044922">
    <property type="entry name" value="DUF2063_N_sf"/>
</dbReference>
<feature type="domain" description="Putative DNA-binding" evidence="1">
    <location>
        <begin position="7"/>
        <end position="119"/>
    </location>
</feature>
<sequence length="301" mass="34493">MRPLEQTQREFFAALQMPLRGRSRRSTELPPSDEGHSAGFLAKADELMKAGSNLSSAERLELYHRQYWFRVLDSIAEDFPVLRKMAGEEIFWALMEAYLLECPSSSFTLRHLGSRVADFTAEWEVIDESRRRWFSAIARLEYAEMEIYEAAEWEAVPPDQLAGATLGLQPHVKLLALPVEADLCNDWESFSPIRETPVHLAVWRGENGGAIRCRLDPVEFELLTRLRNHSTLAGLFSEPTEREPEPQDVSSWFANWQSRRWIALPPAADVEDFAVVSHRSVKDVDWSRIDKMGSQARAMED</sequence>
<dbReference type="Pfam" id="PF09836">
    <property type="entry name" value="DUF2063"/>
    <property type="match status" value="1"/>
</dbReference>
<protein>
    <submittedName>
        <fullName evidence="2">DNA-binding domain-containing protein</fullName>
    </submittedName>
</protein>
<accession>A0A934V8G4</accession>
<dbReference type="RefSeq" id="WP_200352184.1">
    <property type="nucleotide sequence ID" value="NZ_BAABHZ010000001.1"/>
</dbReference>
<keyword evidence="3" id="KW-1185">Reference proteome</keyword>
<dbReference type="Gene3D" id="1.10.150.690">
    <property type="entry name" value="DUF2063"/>
    <property type="match status" value="1"/>
</dbReference>
<dbReference type="GO" id="GO:0003677">
    <property type="term" value="F:DNA binding"/>
    <property type="evidence" value="ECO:0007669"/>
    <property type="project" value="UniProtKB-KW"/>
</dbReference>
<reference evidence="2" key="1">
    <citation type="submission" date="2021-01" db="EMBL/GenBank/DDBJ databases">
        <title>Modified the classification status of verrucomicrobia.</title>
        <authorList>
            <person name="Feng X."/>
        </authorList>
    </citation>
    <scope>NUCLEOTIDE SEQUENCE</scope>
    <source>
        <strain evidence="2">JCM 18052</strain>
    </source>
</reference>
<dbReference type="AlphaFoldDB" id="A0A934V8G4"/>
<evidence type="ECO:0000313" key="2">
    <source>
        <dbReference type="EMBL" id="MBK1817237.1"/>
    </source>
</evidence>
<evidence type="ECO:0000259" key="1">
    <source>
        <dbReference type="Pfam" id="PF09836"/>
    </source>
</evidence>